<feature type="transmembrane region" description="Helical" evidence="9">
    <location>
        <begin position="643"/>
        <end position="662"/>
    </location>
</feature>
<dbReference type="GO" id="GO:0007035">
    <property type="term" value="P:vacuolar acidification"/>
    <property type="evidence" value="ECO:0007669"/>
    <property type="project" value="TreeGrafter"/>
</dbReference>
<dbReference type="PIRSF" id="PIRSF001293">
    <property type="entry name" value="ATP6V0A1"/>
    <property type="match status" value="1"/>
</dbReference>
<feature type="transmembrane region" description="Helical" evidence="9">
    <location>
        <begin position="547"/>
        <end position="567"/>
    </location>
</feature>
<feature type="transmembrane region" description="Helical" evidence="9">
    <location>
        <begin position="472"/>
        <end position="489"/>
    </location>
</feature>
<sequence length="886" mass="102413">MSYYNLAMPRESAWEVLNELGKIGTIHCIDALDGAPNISRPFANIIKRCDELLVKISIFESEFAKFKKYPVKCENYEQLIQKFNKILTGRNQAGQTYFESIESSINQQYGWFQEQLSHFENLISSKNHLVEMRAVLIKTKNILGKKFYAGDDIEDYGNGGINMADLNDVQVNFGASFHHMIGVIDASESARFQRIVFRITKGNVWSDIIDIDKQLVQGEDEIIDPRQRTKQMKKQVFIVMYPGGELGSIKQRLIRCCDSFGAIRYNFPATQEQFSQKLKDIDQRLQDSKQLVKMTEEQINYFINKYIGFNDEMRICSQIEEIKLYVLKERSLYATMNKFKIQENYIQGTCWIPDSLALATQDKLLKLGSNNSAGPHLSKVYAHNKKPPTYFRTNEFTAVFQQIVDTYGIPRYQEINPGLFTIMTFPFLFGVMYGDIGHGFGVFAFGVYLMFNSDSIKKDSTSMLKPLVGPRYLIFFMGLFATFCGFIYNDFLSVKLNLFNTCYDGEATGEYYELKDSCTYPFGIDPVWGIAPNSLGINNSLKMKMSVIFGVLQMMFGIILKGLNAFFAGNKLDFFFEFIPQIVFMTVTFFYMDIMIIIKWFTNYSEDTSQAPSIITMLINMPLKVGDPGEHQLYEGQAGIQKFFLIVSLLCIPLMLIPKPILEYRKYKKTPIRYSSMVRGPSEDERVEKKQNLLGQQQMENQLNQSDMMKYNIELQQHSLKLDLEKELQHANEGSHEDLPLHNLTQEDEHEHQDEHSFGELFVHQIIETIEFVLGSISNTASYLRLWALSLAHSQLAEVFLDKMLLGSIEEGSLFGIMFGFYIFFLITFGVLMCMDVMECFLHALRLHWVEFQNKFYKADGFQFQPFYFVKEIQDQNNDISVQKQE</sequence>
<dbReference type="Proteomes" id="UP000054937">
    <property type="component" value="Unassembled WGS sequence"/>
</dbReference>
<feature type="transmembrane region" description="Helical" evidence="9">
    <location>
        <begin position="574"/>
        <end position="598"/>
    </location>
</feature>
<evidence type="ECO:0000256" key="7">
    <source>
        <dbReference type="ARBA" id="ARBA00023065"/>
    </source>
</evidence>
<feature type="transmembrane region" description="Helical" evidence="9">
    <location>
        <begin position="813"/>
        <end position="833"/>
    </location>
</feature>
<evidence type="ECO:0000256" key="2">
    <source>
        <dbReference type="ARBA" id="ARBA00009904"/>
    </source>
</evidence>
<feature type="transmembrane region" description="Helical" evidence="9">
    <location>
        <begin position="427"/>
        <end position="451"/>
    </location>
</feature>
<evidence type="ECO:0000256" key="5">
    <source>
        <dbReference type="ARBA" id="ARBA00022781"/>
    </source>
</evidence>
<organism evidence="10 11">
    <name type="scientific">Pseudocohnilembus persalinus</name>
    <name type="common">Ciliate</name>
    <dbReference type="NCBI Taxonomy" id="266149"/>
    <lineage>
        <taxon>Eukaryota</taxon>
        <taxon>Sar</taxon>
        <taxon>Alveolata</taxon>
        <taxon>Ciliophora</taxon>
        <taxon>Intramacronucleata</taxon>
        <taxon>Oligohymenophorea</taxon>
        <taxon>Scuticociliatia</taxon>
        <taxon>Philasterida</taxon>
        <taxon>Pseudocohnilembidae</taxon>
        <taxon>Pseudocohnilembus</taxon>
    </lineage>
</organism>
<dbReference type="Pfam" id="PF01496">
    <property type="entry name" value="V_ATPase_I"/>
    <property type="match status" value="1"/>
</dbReference>
<comment type="function">
    <text evidence="9">Essential component of the vacuolar proton pump (V-ATPase), a multimeric enzyme that catalyzes the translocation of protons across the membranes. Required for assembly and activity of the V-ATPase.</text>
</comment>
<keyword evidence="4 9" id="KW-0812">Transmembrane</keyword>
<evidence type="ECO:0000313" key="10">
    <source>
        <dbReference type="EMBL" id="KRX01228.1"/>
    </source>
</evidence>
<keyword evidence="3 9" id="KW-0813">Transport</keyword>
<evidence type="ECO:0000256" key="9">
    <source>
        <dbReference type="RuleBase" id="RU361189"/>
    </source>
</evidence>
<dbReference type="FunCoup" id="A0A0V0QGA8">
    <property type="interactions" value="56"/>
</dbReference>
<keyword evidence="11" id="KW-1185">Reference proteome</keyword>
<evidence type="ECO:0000256" key="6">
    <source>
        <dbReference type="ARBA" id="ARBA00022989"/>
    </source>
</evidence>
<dbReference type="AlphaFoldDB" id="A0A0V0QGA8"/>
<accession>A0A0V0QGA8</accession>
<dbReference type="InterPro" id="IPR026028">
    <property type="entry name" value="V-type_ATPase_116kDa_su_euka"/>
</dbReference>
<evidence type="ECO:0000313" key="11">
    <source>
        <dbReference type="Proteomes" id="UP000054937"/>
    </source>
</evidence>
<dbReference type="GO" id="GO:0000220">
    <property type="term" value="C:vacuolar proton-transporting V-type ATPase, V0 domain"/>
    <property type="evidence" value="ECO:0007669"/>
    <property type="project" value="InterPro"/>
</dbReference>
<proteinExistence type="inferred from homology"/>
<dbReference type="EMBL" id="LDAU01000173">
    <property type="protein sequence ID" value="KRX01228.1"/>
    <property type="molecule type" value="Genomic_DNA"/>
</dbReference>
<dbReference type="OMA" id="TYVQLYI"/>
<comment type="similarity">
    <text evidence="2 9">Belongs to the V-ATPase 116 kDa subunit family.</text>
</comment>
<comment type="subcellular location">
    <subcellularLocation>
        <location evidence="1">Membrane</location>
        <topology evidence="1">Multi-pass membrane protein</topology>
    </subcellularLocation>
</comment>
<gene>
    <name evidence="10" type="ORF">PPERSA_05814</name>
</gene>
<evidence type="ECO:0000256" key="4">
    <source>
        <dbReference type="ARBA" id="ARBA00022692"/>
    </source>
</evidence>
<dbReference type="OrthoDB" id="10264220at2759"/>
<dbReference type="GO" id="GO:0046961">
    <property type="term" value="F:proton-transporting ATPase activity, rotational mechanism"/>
    <property type="evidence" value="ECO:0007669"/>
    <property type="project" value="InterPro"/>
</dbReference>
<evidence type="ECO:0000256" key="1">
    <source>
        <dbReference type="ARBA" id="ARBA00004141"/>
    </source>
</evidence>
<keyword evidence="5 9" id="KW-0375">Hydrogen ion transport</keyword>
<protein>
    <recommendedName>
        <fullName evidence="9">V-type proton ATPase subunit a</fullName>
    </recommendedName>
</protein>
<evidence type="ECO:0000256" key="8">
    <source>
        <dbReference type="ARBA" id="ARBA00023136"/>
    </source>
</evidence>
<name>A0A0V0QGA8_PSEPJ</name>
<keyword evidence="8 9" id="KW-0472">Membrane</keyword>
<dbReference type="InterPro" id="IPR002490">
    <property type="entry name" value="V-ATPase_116kDa_su"/>
</dbReference>
<comment type="caution">
    <text evidence="10">The sequence shown here is derived from an EMBL/GenBank/DDBJ whole genome shotgun (WGS) entry which is preliminary data.</text>
</comment>
<keyword evidence="7 9" id="KW-0406">Ion transport</keyword>
<keyword evidence="6 9" id="KW-1133">Transmembrane helix</keyword>
<dbReference type="PANTHER" id="PTHR11629:SF63">
    <property type="entry name" value="V-TYPE PROTON ATPASE SUBUNIT A"/>
    <property type="match status" value="1"/>
</dbReference>
<evidence type="ECO:0000256" key="3">
    <source>
        <dbReference type="ARBA" id="ARBA00022448"/>
    </source>
</evidence>
<dbReference type="InParanoid" id="A0A0V0QGA8"/>
<reference evidence="10 11" key="1">
    <citation type="journal article" date="2015" name="Sci. Rep.">
        <title>Genome of the facultative scuticociliatosis pathogen Pseudocohnilembus persalinus provides insight into its virulence through horizontal gene transfer.</title>
        <authorList>
            <person name="Xiong J."/>
            <person name="Wang G."/>
            <person name="Cheng J."/>
            <person name="Tian M."/>
            <person name="Pan X."/>
            <person name="Warren A."/>
            <person name="Jiang C."/>
            <person name="Yuan D."/>
            <person name="Miao W."/>
        </authorList>
    </citation>
    <scope>NUCLEOTIDE SEQUENCE [LARGE SCALE GENOMIC DNA]</scope>
    <source>
        <strain evidence="10">36N120E</strain>
    </source>
</reference>
<dbReference type="PANTHER" id="PTHR11629">
    <property type="entry name" value="VACUOLAR PROTON ATPASES"/>
    <property type="match status" value="1"/>
</dbReference>
<dbReference type="GO" id="GO:0051117">
    <property type="term" value="F:ATPase binding"/>
    <property type="evidence" value="ECO:0007669"/>
    <property type="project" value="TreeGrafter"/>
</dbReference>